<dbReference type="Proteomes" id="UP000077002">
    <property type="component" value="Unassembled WGS sequence"/>
</dbReference>
<feature type="compositionally biased region" description="Gly residues" evidence="1">
    <location>
        <begin position="1"/>
        <end position="11"/>
    </location>
</feature>
<sequence length="366" mass="42262">MDSEGSVGGSGSPTYQRGDPPPTSQRRQSSAARRQSPTGIEQARAFLQQFYNLKSTATNYDLEKVFVCKISEIEWLVLCHEFNLDDERRQAWPRFSFNSHTSTLKIYAMQSCFHDGVITFLRDHFIILFHRVLPQQLRKRVKIHTTVEEEVFEAEYEGSFKIPDLGISLRKNDSPERELQWVLEVGFSETYEDLQEDMRLWLTGQPTCSMAVLINITESPAYRCPLDFDLDICDELNIPRDSPRQIKEGDFSLQGDYGPVEFKGYQWVGQISEVYLETWTRNPRTGQPRRRGGRMSLLPPANESPQFRLSDLVPVDDPQMTTVDWEELQTELKDCLQLQAAKRCRAWIKECRKRAGLEDGEFDGAS</sequence>
<organism evidence="2 3">
    <name type="scientific">Fonsecaea monophora</name>
    <dbReference type="NCBI Taxonomy" id="254056"/>
    <lineage>
        <taxon>Eukaryota</taxon>
        <taxon>Fungi</taxon>
        <taxon>Dikarya</taxon>
        <taxon>Ascomycota</taxon>
        <taxon>Pezizomycotina</taxon>
        <taxon>Eurotiomycetes</taxon>
        <taxon>Chaetothyriomycetidae</taxon>
        <taxon>Chaetothyriales</taxon>
        <taxon>Herpotrichiellaceae</taxon>
        <taxon>Fonsecaea</taxon>
    </lineage>
</organism>
<feature type="region of interest" description="Disordered" evidence="1">
    <location>
        <begin position="1"/>
        <end position="37"/>
    </location>
</feature>
<accession>A0A177ERH8</accession>
<keyword evidence="3" id="KW-1185">Reference proteome</keyword>
<dbReference type="EMBL" id="LVKK01000183">
    <property type="protein sequence ID" value="OAG34061.1"/>
    <property type="molecule type" value="Genomic_DNA"/>
</dbReference>
<name>A0A177ERH8_9EURO</name>
<dbReference type="GeneID" id="34606868"/>
<dbReference type="AlphaFoldDB" id="A0A177ERH8"/>
<dbReference type="RefSeq" id="XP_022506013.1">
    <property type="nucleotide sequence ID" value="XM_022661664.1"/>
</dbReference>
<proteinExistence type="predicted"/>
<dbReference type="OrthoDB" id="4147652at2759"/>
<evidence type="ECO:0000313" key="2">
    <source>
        <dbReference type="EMBL" id="OAG34061.1"/>
    </source>
</evidence>
<gene>
    <name evidence="2" type="ORF">AYO21_11781</name>
</gene>
<evidence type="ECO:0000313" key="3">
    <source>
        <dbReference type="Proteomes" id="UP000077002"/>
    </source>
</evidence>
<reference evidence="2 3" key="1">
    <citation type="submission" date="2016-03" db="EMBL/GenBank/DDBJ databases">
        <title>Draft genome sequence of the Fonsecaea monophora CBS 269.37.</title>
        <authorList>
            <person name="Bombassaro A."/>
            <person name="Vinicius W.A."/>
            <person name="De Hoog S."/>
            <person name="Sun J."/>
            <person name="Souza E.M."/>
            <person name="Raittz R.T."/>
            <person name="Costa F."/>
            <person name="Leao A.C."/>
            <person name="Tadra-Sfeir M.Z."/>
            <person name="Baura V."/>
            <person name="Balsanelli E."/>
            <person name="Pedrosa F.O."/>
            <person name="Moreno L.F."/>
            <person name="Steffens M.B."/>
            <person name="Xi L."/>
            <person name="Bocca A.L."/>
            <person name="Felipe M.S."/>
            <person name="Teixeira M."/>
            <person name="Telles Filho F.Q."/>
            <person name="Azevedo C.M."/>
            <person name="Gomes R."/>
            <person name="Vicente V.A."/>
        </authorList>
    </citation>
    <scope>NUCLEOTIDE SEQUENCE [LARGE SCALE GENOMIC DNA]</scope>
    <source>
        <strain evidence="2 3">CBS 269.37</strain>
    </source>
</reference>
<feature type="compositionally biased region" description="Low complexity" evidence="1">
    <location>
        <begin position="24"/>
        <end position="36"/>
    </location>
</feature>
<feature type="region of interest" description="Disordered" evidence="1">
    <location>
        <begin position="283"/>
        <end position="303"/>
    </location>
</feature>
<protein>
    <submittedName>
        <fullName evidence="2">Uncharacterized protein</fullName>
    </submittedName>
</protein>
<comment type="caution">
    <text evidence="2">The sequence shown here is derived from an EMBL/GenBank/DDBJ whole genome shotgun (WGS) entry which is preliminary data.</text>
</comment>
<evidence type="ECO:0000256" key="1">
    <source>
        <dbReference type="SAM" id="MobiDB-lite"/>
    </source>
</evidence>